<dbReference type="AlphaFoldDB" id="A0A5C5WBR7"/>
<keyword evidence="3" id="KW-1185">Reference proteome</keyword>
<accession>A0A5C5WBR7</accession>
<reference evidence="2 3" key="1">
    <citation type="submission" date="2019-02" db="EMBL/GenBank/DDBJ databases">
        <title>Deep-cultivation of Planctomycetes and their phenomic and genomic characterization uncovers novel biology.</title>
        <authorList>
            <person name="Wiegand S."/>
            <person name="Jogler M."/>
            <person name="Boedeker C."/>
            <person name="Pinto D."/>
            <person name="Vollmers J."/>
            <person name="Rivas-Marin E."/>
            <person name="Kohn T."/>
            <person name="Peeters S.H."/>
            <person name="Heuer A."/>
            <person name="Rast P."/>
            <person name="Oberbeckmann S."/>
            <person name="Bunk B."/>
            <person name="Jeske O."/>
            <person name="Meyerdierks A."/>
            <person name="Storesund J.E."/>
            <person name="Kallscheuer N."/>
            <person name="Luecker S."/>
            <person name="Lage O.M."/>
            <person name="Pohl T."/>
            <person name="Merkel B.J."/>
            <person name="Hornburger P."/>
            <person name="Mueller R.-W."/>
            <person name="Bruemmer F."/>
            <person name="Labrenz M."/>
            <person name="Spormann A.M."/>
            <person name="Op Den Camp H."/>
            <person name="Overmann J."/>
            <person name="Amann R."/>
            <person name="Jetten M.S.M."/>
            <person name="Mascher T."/>
            <person name="Medema M.H."/>
            <person name="Devos D.P."/>
            <person name="Kaster A.-K."/>
            <person name="Ovreas L."/>
            <person name="Rohde M."/>
            <person name="Galperin M.Y."/>
            <person name="Jogler C."/>
        </authorList>
    </citation>
    <scope>NUCLEOTIDE SEQUENCE [LARGE SCALE GENOMIC DNA]</scope>
    <source>
        <strain evidence="2 3">Pla22</strain>
    </source>
</reference>
<name>A0A5C5WBR7_9BACT</name>
<feature type="compositionally biased region" description="Polar residues" evidence="1">
    <location>
        <begin position="31"/>
        <end position="51"/>
    </location>
</feature>
<evidence type="ECO:0000313" key="2">
    <source>
        <dbReference type="EMBL" id="TWT48100.1"/>
    </source>
</evidence>
<evidence type="ECO:0000256" key="1">
    <source>
        <dbReference type="SAM" id="MobiDB-lite"/>
    </source>
</evidence>
<sequence length="89" mass="9978">MKKRLFIGLILVAGFATVTEARNPFGRRTTSRYNTPSQRATQSTPTQRVNTPSVMQENLLSPERMEKVYGPSILIRETTTPVNTVAQPE</sequence>
<dbReference type="RefSeq" id="WP_146517508.1">
    <property type="nucleotide sequence ID" value="NZ_SJPI01000004.1"/>
</dbReference>
<comment type="caution">
    <text evidence="2">The sequence shown here is derived from an EMBL/GenBank/DDBJ whole genome shotgun (WGS) entry which is preliminary data.</text>
</comment>
<gene>
    <name evidence="2" type="ORF">Pla22_51010</name>
</gene>
<dbReference type="OrthoDB" id="291530at2"/>
<dbReference type="EMBL" id="SJPI01000004">
    <property type="protein sequence ID" value="TWT48100.1"/>
    <property type="molecule type" value="Genomic_DNA"/>
</dbReference>
<organism evidence="2 3">
    <name type="scientific">Rubripirellula amarantea</name>
    <dbReference type="NCBI Taxonomy" id="2527999"/>
    <lineage>
        <taxon>Bacteria</taxon>
        <taxon>Pseudomonadati</taxon>
        <taxon>Planctomycetota</taxon>
        <taxon>Planctomycetia</taxon>
        <taxon>Pirellulales</taxon>
        <taxon>Pirellulaceae</taxon>
        <taxon>Rubripirellula</taxon>
    </lineage>
</organism>
<feature type="region of interest" description="Disordered" evidence="1">
    <location>
        <begin position="24"/>
        <end position="51"/>
    </location>
</feature>
<evidence type="ECO:0000313" key="3">
    <source>
        <dbReference type="Proteomes" id="UP000316598"/>
    </source>
</evidence>
<proteinExistence type="predicted"/>
<dbReference type="Proteomes" id="UP000316598">
    <property type="component" value="Unassembled WGS sequence"/>
</dbReference>
<protein>
    <submittedName>
        <fullName evidence="2">Uncharacterized protein</fullName>
    </submittedName>
</protein>